<keyword evidence="4" id="KW-1185">Reference proteome</keyword>
<gene>
    <name evidence="3" type="ORF">EIZ62_09900</name>
</gene>
<name>A0A6I6F3D9_9ACTN</name>
<dbReference type="EMBL" id="CP034279">
    <property type="protein sequence ID" value="QGV78523.1"/>
    <property type="molecule type" value="Genomic_DNA"/>
</dbReference>
<dbReference type="Proteomes" id="UP000422572">
    <property type="component" value="Chromosome"/>
</dbReference>
<evidence type="ECO:0000313" key="4">
    <source>
        <dbReference type="Proteomes" id="UP000422572"/>
    </source>
</evidence>
<dbReference type="Pfam" id="PF09250">
    <property type="entry name" value="Prim-Pol"/>
    <property type="match status" value="1"/>
</dbReference>
<protein>
    <submittedName>
        <fullName evidence="3">DNA primase</fullName>
    </submittedName>
</protein>
<evidence type="ECO:0000259" key="2">
    <source>
        <dbReference type="SMART" id="SM00943"/>
    </source>
</evidence>
<dbReference type="RefSeq" id="WP_156692320.1">
    <property type="nucleotide sequence ID" value="NZ_CP034279.1"/>
</dbReference>
<feature type="region of interest" description="Disordered" evidence="1">
    <location>
        <begin position="25"/>
        <end position="57"/>
    </location>
</feature>
<feature type="compositionally biased region" description="Basic and acidic residues" evidence="1">
    <location>
        <begin position="28"/>
        <end position="55"/>
    </location>
</feature>
<dbReference type="KEGG" id="sfic:EIZ62_09900"/>
<dbReference type="AlphaFoldDB" id="A0A6I6F3D9"/>
<accession>A0A6I6F3D9</accession>
<evidence type="ECO:0000256" key="1">
    <source>
        <dbReference type="SAM" id="MobiDB-lite"/>
    </source>
</evidence>
<sequence>MTPNATTALLRAALAAAERGWPVFPLRPGDKRPAGHPERDCPRTGRCESGHRTPEQRATLDPQHITACWQAAPYNVGIATGPAQLVVVDLDIPKDEADTAPSEWAGLGAADGLDVFAVLCERAGERLPTETFTVRTRRGGQHLYFTAPSEKRLRSTGGSLGWKVDTRAWGGYVVAAGSIVGGAPYEIIHDAPAAPLPAWLSDLLTRKPAPAPMPLSELSARMRNATAYSTTALRGELEKVLSARQGGRNRAVYFAAYALARLIRTGDLTEADVTGELMSAGQSIGLPAAECRTAIRSGLARGGAVEVSAA</sequence>
<dbReference type="SUPFAM" id="SSF56747">
    <property type="entry name" value="Prim-pol domain"/>
    <property type="match status" value="1"/>
</dbReference>
<dbReference type="SMART" id="SM00943">
    <property type="entry name" value="Prim-Pol"/>
    <property type="match status" value="1"/>
</dbReference>
<reference evidence="3 4" key="1">
    <citation type="submission" date="2018-12" db="EMBL/GenBank/DDBJ databases">
        <title>Complete genome sequence of Streptomyces ficellus NRRL8067, the producer of ficellomycin, feldamycin and nojirimycin.</title>
        <authorList>
            <person name="Zhang H."/>
            <person name="Yue R."/>
            <person name="Liu Y."/>
            <person name="Li M."/>
            <person name="Mu H."/>
            <person name="Zhang J."/>
        </authorList>
    </citation>
    <scope>NUCLEOTIDE SEQUENCE [LARGE SCALE GENOMIC DNA]</scope>
    <source>
        <strain evidence="3 4">NRRL 8067</strain>
    </source>
</reference>
<dbReference type="InterPro" id="IPR015330">
    <property type="entry name" value="DNA_primase/pol_bifunc_N"/>
</dbReference>
<evidence type="ECO:0000313" key="3">
    <source>
        <dbReference type="EMBL" id="QGV78523.1"/>
    </source>
</evidence>
<dbReference type="OrthoDB" id="3218228at2"/>
<proteinExistence type="predicted"/>
<feature type="domain" description="DNA primase/polymerase bifunctional N-terminal" evidence="2">
    <location>
        <begin position="13"/>
        <end position="200"/>
    </location>
</feature>
<organism evidence="3 4">
    <name type="scientific">Streptomyces ficellus</name>
    <dbReference type="NCBI Taxonomy" id="1977088"/>
    <lineage>
        <taxon>Bacteria</taxon>
        <taxon>Bacillati</taxon>
        <taxon>Actinomycetota</taxon>
        <taxon>Actinomycetes</taxon>
        <taxon>Kitasatosporales</taxon>
        <taxon>Streptomycetaceae</taxon>
        <taxon>Streptomyces</taxon>
    </lineage>
</organism>
<dbReference type="CDD" id="cd04859">
    <property type="entry name" value="Prim_Pol"/>
    <property type="match status" value="1"/>
</dbReference>